<accession>A0A939EHU0</accession>
<protein>
    <submittedName>
        <fullName evidence="1">Uncharacterized protein</fullName>
    </submittedName>
</protein>
<reference evidence="1" key="1">
    <citation type="submission" date="2020-12" db="EMBL/GenBank/DDBJ databases">
        <title>Oil enriched cultivation method for isolating marine PHA-producing bacteria.</title>
        <authorList>
            <person name="Zheng W."/>
            <person name="Yu S."/>
            <person name="Huang Y."/>
        </authorList>
    </citation>
    <scope>NUCLEOTIDE SEQUENCE</scope>
    <source>
        <strain evidence="1">SY-2-12</strain>
    </source>
</reference>
<proteinExistence type="predicted"/>
<dbReference type="AlphaFoldDB" id="A0A939EHU0"/>
<comment type="caution">
    <text evidence="1">The sequence shown here is derived from an EMBL/GenBank/DDBJ whole genome shotgun (WGS) entry which is preliminary data.</text>
</comment>
<dbReference type="EMBL" id="JAEKJZ010000007">
    <property type="protein sequence ID" value="MBN9673457.1"/>
    <property type="molecule type" value="Genomic_DNA"/>
</dbReference>
<organism evidence="1 2">
    <name type="scientific">Roseibium aggregatum</name>
    <dbReference type="NCBI Taxonomy" id="187304"/>
    <lineage>
        <taxon>Bacteria</taxon>
        <taxon>Pseudomonadati</taxon>
        <taxon>Pseudomonadota</taxon>
        <taxon>Alphaproteobacteria</taxon>
        <taxon>Hyphomicrobiales</taxon>
        <taxon>Stappiaceae</taxon>
        <taxon>Roseibium</taxon>
    </lineage>
</organism>
<dbReference type="Proteomes" id="UP000664096">
    <property type="component" value="Unassembled WGS sequence"/>
</dbReference>
<sequence>MNLGKKHTIRIGEFKLFGVASHIVITGHDEVGKQIWEINGLATGKDGITKSIGLNSP</sequence>
<evidence type="ECO:0000313" key="2">
    <source>
        <dbReference type="Proteomes" id="UP000664096"/>
    </source>
</evidence>
<gene>
    <name evidence="1" type="ORF">JF539_24075</name>
</gene>
<name>A0A939EHU0_9HYPH</name>
<evidence type="ECO:0000313" key="1">
    <source>
        <dbReference type="EMBL" id="MBN9673457.1"/>
    </source>
</evidence>